<dbReference type="AlphaFoldDB" id="X0XX92"/>
<reference evidence="1" key="1">
    <citation type="journal article" date="2014" name="Front. Microbiol.">
        <title>High frequency of phylogenetically diverse reductive dehalogenase-homologous genes in deep subseafloor sedimentary metagenomes.</title>
        <authorList>
            <person name="Kawai M."/>
            <person name="Futagami T."/>
            <person name="Toyoda A."/>
            <person name="Takaki Y."/>
            <person name="Nishi S."/>
            <person name="Hori S."/>
            <person name="Arai W."/>
            <person name="Tsubouchi T."/>
            <person name="Morono Y."/>
            <person name="Uchiyama I."/>
            <person name="Ito T."/>
            <person name="Fujiyama A."/>
            <person name="Inagaki F."/>
            <person name="Takami H."/>
        </authorList>
    </citation>
    <scope>NUCLEOTIDE SEQUENCE</scope>
    <source>
        <strain evidence="1">Expedition CK06-06</strain>
    </source>
</reference>
<name>X0XX92_9ZZZZ</name>
<sequence length="79" mass="8466">HPGLEGFSTGTIGTTFLKADFNSTGSDLLATVLHPRRDEDTASSIISSSFVDSVLYLTIGGAEVINVELDLVTQEVYIY</sequence>
<accession>X0XX92</accession>
<gene>
    <name evidence="1" type="ORF">S01H1_66226</name>
</gene>
<dbReference type="EMBL" id="BARS01043777">
    <property type="protein sequence ID" value="GAG29401.1"/>
    <property type="molecule type" value="Genomic_DNA"/>
</dbReference>
<comment type="caution">
    <text evidence="1">The sequence shown here is derived from an EMBL/GenBank/DDBJ whole genome shotgun (WGS) entry which is preliminary data.</text>
</comment>
<protein>
    <submittedName>
        <fullName evidence="1">Uncharacterized protein</fullName>
    </submittedName>
</protein>
<evidence type="ECO:0000313" key="1">
    <source>
        <dbReference type="EMBL" id="GAG29401.1"/>
    </source>
</evidence>
<organism evidence="1">
    <name type="scientific">marine sediment metagenome</name>
    <dbReference type="NCBI Taxonomy" id="412755"/>
    <lineage>
        <taxon>unclassified sequences</taxon>
        <taxon>metagenomes</taxon>
        <taxon>ecological metagenomes</taxon>
    </lineage>
</organism>
<proteinExistence type="predicted"/>
<feature type="non-terminal residue" evidence="1">
    <location>
        <position position="1"/>
    </location>
</feature>